<organism evidence="1 2">
    <name type="scientific">Lasiodiplodia mahajangana</name>
    <dbReference type="NCBI Taxonomy" id="1108764"/>
    <lineage>
        <taxon>Eukaryota</taxon>
        <taxon>Fungi</taxon>
        <taxon>Dikarya</taxon>
        <taxon>Ascomycota</taxon>
        <taxon>Pezizomycotina</taxon>
        <taxon>Dothideomycetes</taxon>
        <taxon>Dothideomycetes incertae sedis</taxon>
        <taxon>Botryosphaeriales</taxon>
        <taxon>Botryosphaeriaceae</taxon>
        <taxon>Lasiodiplodia</taxon>
    </lineage>
</organism>
<gene>
    <name evidence="1" type="ORF">O1611_g10574</name>
</gene>
<reference evidence="1" key="1">
    <citation type="submission" date="2022-12" db="EMBL/GenBank/DDBJ databases">
        <title>Genome Sequence of Lasiodiplodia mahajangana.</title>
        <authorList>
            <person name="Buettner E."/>
        </authorList>
    </citation>
    <scope>NUCLEOTIDE SEQUENCE</scope>
    <source>
        <strain evidence="1">VT137</strain>
    </source>
</reference>
<accession>A0ACC2IWL5</accession>
<protein>
    <submittedName>
        <fullName evidence="1">Uncharacterized protein</fullName>
    </submittedName>
</protein>
<dbReference type="EMBL" id="JAPUUL010004357">
    <property type="protein sequence ID" value="KAJ8119602.1"/>
    <property type="molecule type" value="Genomic_DNA"/>
</dbReference>
<proteinExistence type="predicted"/>
<sequence>MDIDEEKGKGKDTEDPEQVRIREAINAITDAADKLLGRDRPDVYDRERERLIREFVRETDEEWVEPVRQEAGDSNGETTKMWEYRWTDGRDGADRQGPFDGKMMKAWQDAGYFGEGVEFREVGDERWSRTADFV</sequence>
<evidence type="ECO:0000313" key="2">
    <source>
        <dbReference type="Proteomes" id="UP001153332"/>
    </source>
</evidence>
<comment type="caution">
    <text evidence="1">The sequence shown here is derived from an EMBL/GenBank/DDBJ whole genome shotgun (WGS) entry which is preliminary data.</text>
</comment>
<dbReference type="Proteomes" id="UP001153332">
    <property type="component" value="Unassembled WGS sequence"/>
</dbReference>
<keyword evidence="2" id="KW-1185">Reference proteome</keyword>
<name>A0ACC2IWL5_9PEZI</name>
<evidence type="ECO:0000313" key="1">
    <source>
        <dbReference type="EMBL" id="KAJ8119602.1"/>
    </source>
</evidence>